<sequence length="523" mass="59201">MKKLIIILIVFACTLTLFVIWLNAGDEKLGLTHEESSAVKPSEKPVIVLIIDSLMDKPLKKAVKEGRTPALQFFLENGRYEPEVVSAYPTMSVTIDSTLLTGTYPHVHRIPGLVWYHEKENRLVNYGSDKKEIAALGVKQTIKDGMYFLNHKHLNKRAATIHEDLEKKEKQSASINGLIYRGHDQHDLNIPPPIRRLGLMPENMSINGPALFSFGRFAQLNPHNSYNHIWQSYGVNDKFTAEELSYLIKKRKLPALTIAYLPDFDRDAHKKGPSDMKGLEKMDEALQRMLNTYDSWSAAYKQAVWVIMGDSGQAVIGRDKDKAVIRLHSLFQNYRTAKIEGPRQKDQLLFGVNDRMAFIYVLDQNVSVKETVKELKKDGRIGFSAWKENGWVYADSKQAAKPLRFRPNGDYTDIYGQSWTISGDLSVLDLSANRTSLRYGNYPDALARLYSVLHSHSGRYVVADAKPGYQFAAEKSPLHLGGGGHGSLYKKDSLAPMIIVGSEKTPRHLRHIDLKDFFIQLTE</sequence>
<dbReference type="SUPFAM" id="SSF53649">
    <property type="entry name" value="Alkaline phosphatase-like"/>
    <property type="match status" value="1"/>
</dbReference>
<reference evidence="1 2" key="1">
    <citation type="submission" date="2018-08" db="EMBL/GenBank/DDBJ databases">
        <title>Bacillus phenotypic plasticity.</title>
        <authorList>
            <person name="Hurtado E."/>
        </authorList>
    </citation>
    <scope>NUCLEOTIDE SEQUENCE [LARGE SCALE GENOMIC DNA]</scope>
    <source>
        <strain evidence="1 2">427</strain>
    </source>
</reference>
<dbReference type="STRING" id="1925020.BTA30_01505"/>
<accession>A0A5M8RWN2</accession>
<organism evidence="1 2">
    <name type="scientific">Bacillus swezeyi</name>
    <dbReference type="NCBI Taxonomy" id="1925020"/>
    <lineage>
        <taxon>Bacteria</taxon>
        <taxon>Bacillati</taxon>
        <taxon>Bacillota</taxon>
        <taxon>Bacilli</taxon>
        <taxon>Bacillales</taxon>
        <taxon>Bacillaceae</taxon>
        <taxon>Bacillus</taxon>
    </lineage>
</organism>
<evidence type="ECO:0000313" key="1">
    <source>
        <dbReference type="EMBL" id="KAA6451898.1"/>
    </source>
</evidence>
<proteinExistence type="predicted"/>
<protein>
    <submittedName>
        <fullName evidence="1">Alkaline phosphatase family protein</fullName>
    </submittedName>
</protein>
<comment type="caution">
    <text evidence="1">The sequence shown here is derived from an EMBL/GenBank/DDBJ whole genome shotgun (WGS) entry which is preliminary data.</text>
</comment>
<dbReference type="PANTHER" id="PTHR10151:SF120">
    <property type="entry name" value="BIS(5'-ADENOSYL)-TRIPHOSPHATASE"/>
    <property type="match status" value="1"/>
</dbReference>
<dbReference type="GO" id="GO:0016787">
    <property type="term" value="F:hydrolase activity"/>
    <property type="evidence" value="ECO:0007669"/>
    <property type="project" value="UniProtKB-ARBA"/>
</dbReference>
<gene>
    <name evidence="1" type="ORF">DX927_14425</name>
</gene>
<dbReference type="InterPro" id="IPR017850">
    <property type="entry name" value="Alkaline_phosphatase_core_sf"/>
</dbReference>
<dbReference type="Pfam" id="PF01663">
    <property type="entry name" value="Phosphodiest"/>
    <property type="match status" value="1"/>
</dbReference>
<dbReference type="Gene3D" id="3.40.720.10">
    <property type="entry name" value="Alkaline Phosphatase, subunit A"/>
    <property type="match status" value="1"/>
</dbReference>
<dbReference type="AlphaFoldDB" id="A0A5M8RWN2"/>
<dbReference type="RefSeq" id="WP_148957737.1">
    <property type="nucleotide sequence ID" value="NZ_QSND01000002.1"/>
</dbReference>
<dbReference type="Proteomes" id="UP000324326">
    <property type="component" value="Unassembled WGS sequence"/>
</dbReference>
<dbReference type="InterPro" id="IPR002591">
    <property type="entry name" value="Phosphodiest/P_Trfase"/>
</dbReference>
<evidence type="ECO:0000313" key="2">
    <source>
        <dbReference type="Proteomes" id="UP000324326"/>
    </source>
</evidence>
<dbReference type="EMBL" id="QSND01000002">
    <property type="protein sequence ID" value="KAA6451898.1"/>
    <property type="molecule type" value="Genomic_DNA"/>
</dbReference>
<dbReference type="PANTHER" id="PTHR10151">
    <property type="entry name" value="ECTONUCLEOTIDE PYROPHOSPHATASE/PHOSPHODIESTERASE"/>
    <property type="match status" value="1"/>
</dbReference>
<name>A0A5M8RWN2_9BACI</name>